<dbReference type="PROSITE" id="PS50048">
    <property type="entry name" value="ZN2_CY6_FUNGAL_2"/>
    <property type="match status" value="1"/>
</dbReference>
<comment type="subcellular location">
    <subcellularLocation>
        <location evidence="1">Nucleus</location>
    </subcellularLocation>
</comment>
<name>A0A8H2WHS2_9AGAM</name>
<sequence>MPPPQVRSRNGCSACRSKHKKCDETKPNCQRCESSGIQCPGYTFITCDPEGKRAKYLKKPSPSLISRRRNIPEDTASKITESSSAGPVESAEPIRESEAECSSDIVGSAGEHGREVSSPNPAAQPSGEPLVMTNSFKQPACSVPIHILGDSATWVYRRDTSTDHGVAFDNYFQMEAQPTPSPGSRVLSIQTRDCYTTHYPLSDFGQQCLPAPAIDQWYSSNSQLDACRDPEDIKRVMFGSLVPDRNLESNSLAFILESYAAWIQRTAYDPVRIARKSKDSIVKHYGGSVESRWTITLMANLIRGLAVSRSMALACTHTYSPIVHALQGRLRYSIAIFSSRRPHEIGILEATRVLDSAVNLAYVLGAAGNIAIGLKLMGEAAPIFRQLCPDAPGKQIHLQTLLLNPTDVLRDYAVMDIFSSVTIPRTMSFQYDTTIDPDLESSVLNFSGDVGIQWARGIPDQVTLVFARINVLYGNSTWDSKDFNELEGILENFVPVPTVSSEANLAIAKIVVQECWRQAAYIYLYMGLCTANAEDSRVIRALCRLLGSLNRVKPGRVPDSFITLCLVIAGIAARDRVDRDIILHRIRTVEKFRADRRYGLI</sequence>
<dbReference type="PANTHER" id="PTHR37534:SF46">
    <property type="entry name" value="ZN(II)2CYS6 TRANSCRIPTION FACTOR (EUROFUNG)"/>
    <property type="match status" value="1"/>
</dbReference>
<evidence type="ECO:0000256" key="1">
    <source>
        <dbReference type="ARBA" id="ARBA00004123"/>
    </source>
</evidence>
<comment type="caution">
    <text evidence="5">The sequence shown here is derived from an EMBL/GenBank/DDBJ whole genome shotgun (WGS) entry which is preliminary data.</text>
</comment>
<evidence type="ECO:0000313" key="5">
    <source>
        <dbReference type="EMBL" id="CAE6385624.1"/>
    </source>
</evidence>
<accession>A0A8H2WHS2</accession>
<proteinExistence type="predicted"/>
<evidence type="ECO:0000256" key="3">
    <source>
        <dbReference type="SAM" id="MobiDB-lite"/>
    </source>
</evidence>
<dbReference type="InterPro" id="IPR021858">
    <property type="entry name" value="Fun_TF"/>
</dbReference>
<dbReference type="SMART" id="SM00066">
    <property type="entry name" value="GAL4"/>
    <property type="match status" value="1"/>
</dbReference>
<dbReference type="Proteomes" id="UP000663846">
    <property type="component" value="Unassembled WGS sequence"/>
</dbReference>
<protein>
    <recommendedName>
        <fullName evidence="4">Zn(2)-C6 fungal-type domain-containing protein</fullName>
    </recommendedName>
</protein>
<feature type="region of interest" description="Disordered" evidence="3">
    <location>
        <begin position="56"/>
        <end position="130"/>
    </location>
</feature>
<evidence type="ECO:0000313" key="6">
    <source>
        <dbReference type="Proteomes" id="UP000663846"/>
    </source>
</evidence>
<dbReference type="GO" id="GO:0000981">
    <property type="term" value="F:DNA-binding transcription factor activity, RNA polymerase II-specific"/>
    <property type="evidence" value="ECO:0007669"/>
    <property type="project" value="InterPro"/>
</dbReference>
<dbReference type="Pfam" id="PF00172">
    <property type="entry name" value="Zn_clus"/>
    <property type="match status" value="1"/>
</dbReference>
<dbReference type="InterPro" id="IPR001138">
    <property type="entry name" value="Zn2Cys6_DnaBD"/>
</dbReference>
<dbReference type="InterPro" id="IPR036864">
    <property type="entry name" value="Zn2-C6_fun-type_DNA-bd_sf"/>
</dbReference>
<dbReference type="AlphaFoldDB" id="A0A8H2WHS2"/>
<organism evidence="5 6">
    <name type="scientific">Rhizoctonia solani</name>
    <dbReference type="NCBI Taxonomy" id="456999"/>
    <lineage>
        <taxon>Eukaryota</taxon>
        <taxon>Fungi</taxon>
        <taxon>Dikarya</taxon>
        <taxon>Basidiomycota</taxon>
        <taxon>Agaricomycotina</taxon>
        <taxon>Agaricomycetes</taxon>
        <taxon>Cantharellales</taxon>
        <taxon>Ceratobasidiaceae</taxon>
        <taxon>Rhizoctonia</taxon>
    </lineage>
</organism>
<keyword evidence="2" id="KW-0539">Nucleus</keyword>
<gene>
    <name evidence="5" type="ORF">RDB_LOCUS38851</name>
</gene>
<dbReference type="Pfam" id="PF11951">
    <property type="entry name" value="Fungal_trans_2"/>
    <property type="match status" value="1"/>
</dbReference>
<dbReference type="PANTHER" id="PTHR37534">
    <property type="entry name" value="TRANSCRIPTIONAL ACTIVATOR PROTEIN UGA3"/>
    <property type="match status" value="1"/>
</dbReference>
<dbReference type="GO" id="GO:0008270">
    <property type="term" value="F:zinc ion binding"/>
    <property type="evidence" value="ECO:0007669"/>
    <property type="project" value="InterPro"/>
</dbReference>
<dbReference type="EMBL" id="CAJMWS010000245">
    <property type="protein sequence ID" value="CAE6385624.1"/>
    <property type="molecule type" value="Genomic_DNA"/>
</dbReference>
<evidence type="ECO:0000259" key="4">
    <source>
        <dbReference type="PROSITE" id="PS50048"/>
    </source>
</evidence>
<dbReference type="SUPFAM" id="SSF57701">
    <property type="entry name" value="Zn2/Cys6 DNA-binding domain"/>
    <property type="match status" value="1"/>
</dbReference>
<dbReference type="Gene3D" id="4.10.240.10">
    <property type="entry name" value="Zn(2)-C6 fungal-type DNA-binding domain"/>
    <property type="match status" value="1"/>
</dbReference>
<feature type="domain" description="Zn(2)-C6 fungal-type" evidence="4">
    <location>
        <begin position="11"/>
        <end position="39"/>
    </location>
</feature>
<dbReference type="PROSITE" id="PS00463">
    <property type="entry name" value="ZN2_CY6_FUNGAL_1"/>
    <property type="match status" value="1"/>
</dbReference>
<evidence type="ECO:0000256" key="2">
    <source>
        <dbReference type="ARBA" id="ARBA00023242"/>
    </source>
</evidence>
<reference evidence="5" key="1">
    <citation type="submission" date="2021-01" db="EMBL/GenBank/DDBJ databases">
        <authorList>
            <person name="Kaushik A."/>
        </authorList>
    </citation>
    <scope>NUCLEOTIDE SEQUENCE</scope>
    <source>
        <strain evidence="5">AG1-1C</strain>
    </source>
</reference>
<dbReference type="CDD" id="cd00067">
    <property type="entry name" value="GAL4"/>
    <property type="match status" value="1"/>
</dbReference>
<dbReference type="GO" id="GO:0005634">
    <property type="term" value="C:nucleus"/>
    <property type="evidence" value="ECO:0007669"/>
    <property type="project" value="UniProtKB-SubCell"/>
</dbReference>